<gene>
    <name evidence="2" type="ORF">ACD591_07800</name>
    <name evidence="1" type="ORF">FOE74_13825</name>
</gene>
<accession>A0A5M8QBZ9</accession>
<dbReference type="Proteomes" id="UP001570846">
    <property type="component" value="Unassembled WGS sequence"/>
</dbReference>
<dbReference type="AlphaFoldDB" id="A0A5M8QBZ9"/>
<organism evidence="1 3">
    <name type="scientific">Rufibacter glacialis</name>
    <dbReference type="NCBI Taxonomy" id="1259555"/>
    <lineage>
        <taxon>Bacteria</taxon>
        <taxon>Pseudomonadati</taxon>
        <taxon>Bacteroidota</taxon>
        <taxon>Cytophagia</taxon>
        <taxon>Cytophagales</taxon>
        <taxon>Hymenobacteraceae</taxon>
        <taxon>Rufibacter</taxon>
    </lineage>
</organism>
<dbReference type="EMBL" id="VKKZ01000021">
    <property type="protein sequence ID" value="KAA6433535.1"/>
    <property type="molecule type" value="Genomic_DNA"/>
</dbReference>
<reference evidence="1 3" key="2">
    <citation type="submission" date="2019-09" db="EMBL/GenBank/DDBJ databases">
        <title>A bacterium isolated from glacier soil.</title>
        <authorList>
            <person name="Liu Q."/>
        </authorList>
    </citation>
    <scope>NUCLEOTIDE SEQUENCE [LARGE SCALE GENOMIC DNA]</scope>
    <source>
        <strain evidence="1 3">MDT1-10-3</strain>
    </source>
</reference>
<dbReference type="Proteomes" id="UP000323866">
    <property type="component" value="Unassembled WGS sequence"/>
</dbReference>
<dbReference type="EMBL" id="JBGOGF010000003">
    <property type="protein sequence ID" value="MFA1771191.1"/>
    <property type="molecule type" value="Genomic_DNA"/>
</dbReference>
<reference evidence="2 4" key="3">
    <citation type="submission" date="2024-08" db="EMBL/GenBank/DDBJ databases">
        <authorList>
            <person name="Wei W."/>
        </authorList>
    </citation>
    <scope>NUCLEOTIDE SEQUENCE [LARGE SCALE GENOMIC DNA]</scope>
    <source>
        <strain evidence="2 4">XU2</strain>
    </source>
</reference>
<protein>
    <submittedName>
        <fullName evidence="1">Uncharacterized protein</fullName>
    </submittedName>
</protein>
<comment type="caution">
    <text evidence="1">The sequence shown here is derived from an EMBL/GenBank/DDBJ whole genome shotgun (WGS) entry which is preliminary data.</text>
</comment>
<evidence type="ECO:0000313" key="3">
    <source>
        <dbReference type="Proteomes" id="UP000323866"/>
    </source>
</evidence>
<proteinExistence type="predicted"/>
<evidence type="ECO:0000313" key="4">
    <source>
        <dbReference type="Proteomes" id="UP001570846"/>
    </source>
</evidence>
<reference evidence="1 3" key="1">
    <citation type="submission" date="2019-07" db="EMBL/GenBank/DDBJ databases">
        <authorList>
            <person name="Qu J.-H."/>
        </authorList>
    </citation>
    <scope>NUCLEOTIDE SEQUENCE [LARGE SCALE GENOMIC DNA]</scope>
    <source>
        <strain evidence="1 3">MDT1-10-3</strain>
    </source>
</reference>
<evidence type="ECO:0000313" key="2">
    <source>
        <dbReference type="EMBL" id="MFA1771191.1"/>
    </source>
</evidence>
<dbReference type="OrthoDB" id="9839198at2"/>
<dbReference type="RefSeq" id="WP_149099194.1">
    <property type="nucleotide sequence ID" value="NZ_BMMG01000004.1"/>
</dbReference>
<sequence>MKYLLLAGFLIGVRMGSGQSVPPALDTLLLKKIVDTSLHFRSGDFPKEPRLALLLISKEAGIYQLESLYATSPAFDLSNQQLLLQKLRKQPAGALPDTFSAVVSLEFGLAGNASFPSLAEKQAVQKKITDLRNKRQLVLHQGKMTLSSITCSSISTR</sequence>
<name>A0A5M8QBZ9_9BACT</name>
<keyword evidence="4" id="KW-1185">Reference proteome</keyword>
<evidence type="ECO:0000313" key="1">
    <source>
        <dbReference type="EMBL" id="KAA6433535.1"/>
    </source>
</evidence>